<feature type="compositionally biased region" description="Basic and acidic residues" evidence="1">
    <location>
        <begin position="178"/>
        <end position="187"/>
    </location>
</feature>
<evidence type="ECO:0000313" key="4">
    <source>
        <dbReference type="Proteomes" id="UP000767238"/>
    </source>
</evidence>
<protein>
    <recommendedName>
        <fullName evidence="2">PABC domain-containing protein</fullName>
    </recommendedName>
</protein>
<accession>A0A9P8GGA2</accession>
<proteinExistence type="predicted"/>
<dbReference type="GO" id="GO:0003723">
    <property type="term" value="F:RNA binding"/>
    <property type="evidence" value="ECO:0007669"/>
    <property type="project" value="InterPro"/>
</dbReference>
<evidence type="ECO:0000256" key="1">
    <source>
        <dbReference type="SAM" id="MobiDB-lite"/>
    </source>
</evidence>
<feature type="compositionally biased region" description="Basic and acidic residues" evidence="1">
    <location>
        <begin position="131"/>
        <end position="146"/>
    </location>
</feature>
<feature type="compositionally biased region" description="Polar residues" evidence="1">
    <location>
        <begin position="84"/>
        <end position="107"/>
    </location>
</feature>
<reference evidence="3" key="1">
    <citation type="journal article" date="2021" name="J Fungi (Basel)">
        <title>Virulence traits and population genomics of the black yeast Aureobasidium melanogenum.</title>
        <authorList>
            <person name="Cernosa A."/>
            <person name="Sun X."/>
            <person name="Gostincar C."/>
            <person name="Fang C."/>
            <person name="Gunde-Cimerman N."/>
            <person name="Song Z."/>
        </authorList>
    </citation>
    <scope>NUCLEOTIDE SEQUENCE</scope>
    <source>
        <strain evidence="3">EXF-8016</strain>
    </source>
</reference>
<dbReference type="Gene3D" id="1.10.1900.10">
    <property type="entry name" value="c-terminal domain of poly(a) binding protein"/>
    <property type="match status" value="1"/>
</dbReference>
<dbReference type="EMBL" id="JAHFYH010000047">
    <property type="protein sequence ID" value="KAH0218656.1"/>
    <property type="molecule type" value="Genomic_DNA"/>
</dbReference>
<comment type="caution">
    <text evidence="3">The sequence shown here is derived from an EMBL/GenBank/DDBJ whole genome shotgun (WGS) entry which is preliminary data.</text>
</comment>
<dbReference type="Proteomes" id="UP000767238">
    <property type="component" value="Unassembled WGS sequence"/>
</dbReference>
<dbReference type="AlphaFoldDB" id="A0A9P8GGA2"/>
<dbReference type="Pfam" id="PF00658">
    <property type="entry name" value="MLLE"/>
    <property type="match status" value="1"/>
</dbReference>
<dbReference type="OrthoDB" id="19742at2759"/>
<evidence type="ECO:0000313" key="3">
    <source>
        <dbReference type="EMBL" id="KAH0218656.1"/>
    </source>
</evidence>
<dbReference type="SUPFAM" id="SSF63570">
    <property type="entry name" value="PABC (PABP) domain"/>
    <property type="match status" value="1"/>
</dbReference>
<dbReference type="InterPro" id="IPR036053">
    <property type="entry name" value="PABP-dom"/>
</dbReference>
<gene>
    <name evidence="3" type="ORF">KCV03_g6377</name>
</gene>
<organism evidence="3 4">
    <name type="scientific">Aureobasidium melanogenum</name>
    <name type="common">Aureobasidium pullulans var. melanogenum</name>
    <dbReference type="NCBI Taxonomy" id="46634"/>
    <lineage>
        <taxon>Eukaryota</taxon>
        <taxon>Fungi</taxon>
        <taxon>Dikarya</taxon>
        <taxon>Ascomycota</taxon>
        <taxon>Pezizomycotina</taxon>
        <taxon>Dothideomycetes</taxon>
        <taxon>Dothideomycetidae</taxon>
        <taxon>Dothideales</taxon>
        <taxon>Saccotheciaceae</taxon>
        <taxon>Aureobasidium</taxon>
    </lineage>
</organism>
<dbReference type="InterPro" id="IPR002004">
    <property type="entry name" value="PABP_HYD_C"/>
</dbReference>
<evidence type="ECO:0000259" key="2">
    <source>
        <dbReference type="PROSITE" id="PS51309"/>
    </source>
</evidence>
<feature type="region of interest" description="Disordered" evidence="1">
    <location>
        <begin position="84"/>
        <end position="214"/>
    </location>
</feature>
<reference evidence="3" key="2">
    <citation type="submission" date="2021-08" db="EMBL/GenBank/DDBJ databases">
        <authorList>
            <person name="Gostincar C."/>
            <person name="Sun X."/>
            <person name="Song Z."/>
            <person name="Gunde-Cimerman N."/>
        </authorList>
    </citation>
    <scope>NUCLEOTIDE SEQUENCE</scope>
    <source>
        <strain evidence="3">EXF-8016</strain>
    </source>
</reference>
<sequence length="398" mass="44428">MSHPVKPWFDDLEDCFDDDSPEQERFYLACAIFRQTHGYDPDDDSATAAQRAEFYESVLRVPAELEKRCLHLMDHKAILAVRSASTSVQNNTMSTSGPESGNANGNRNVEKTDSRTSSTTNDSGAVQDSSEGTHPEHKQESQEIQEKSLNSDAGPKFSLDNMSTPVFDKSSRPLSPTSHEDAQERGPLDMSKGKHTNKEQLVSKDESTSDPWSNVMQTTIKDEAEVNKYLSKRLQHWKDKLATKKHPSLNNEDEQSLPSDILDFNASMLDREDYAEMLHSAATNKQWDKIDSNSTIEKVSSSEQSTAINALLYGLYVLKAASPIQQHEMVTSLLHPKVRKMQPSLAFEMNALLLELDTQKLLTMSVDEDALHVKAKKVARAWGVALSSLEDDPSGLAW</sequence>
<feature type="compositionally biased region" description="Basic and acidic residues" evidence="1">
    <location>
        <begin position="196"/>
        <end position="207"/>
    </location>
</feature>
<feature type="domain" description="PABC" evidence="2">
    <location>
        <begin position="310"/>
        <end position="387"/>
    </location>
</feature>
<dbReference type="PROSITE" id="PS51309">
    <property type="entry name" value="PABC"/>
    <property type="match status" value="1"/>
</dbReference>
<feature type="non-terminal residue" evidence="3">
    <location>
        <position position="398"/>
    </location>
</feature>
<name>A0A9P8GGA2_AURME</name>